<sequence length="298" mass="33261">MNPGELTIDVPYGKLAAKVWGPEDGRRVLALHGWLDSAATYDSLIPHLDPHIRVVALDFSGHGDSSHCPPGSHYSYLTFILDVKRTLQALQWKDVTILGHSLGAVVGLTYAGLFPREVVRIVALDVVALSYYPLTRVSSSISNAVTQLLEIEAKLSNPPVYGESELLDRMEEANPGQLTEYSKKVLLKRGAKVVEGGMVLKRDLRAKVTRMAPFAVEVQKEIVKRYKGELLALKVVQGNHRNVTSDELEFRELYRKNCKFFHYVEVNGTHYVHLNNPERVAPHISAFLRDGALKQGKL</sequence>
<dbReference type="GO" id="GO:0016787">
    <property type="term" value="F:hydrolase activity"/>
    <property type="evidence" value="ECO:0007669"/>
    <property type="project" value="UniProtKB-KW"/>
</dbReference>
<dbReference type="SUPFAM" id="SSF53474">
    <property type="entry name" value="alpha/beta-Hydrolases"/>
    <property type="match status" value="1"/>
</dbReference>
<evidence type="ECO:0000313" key="4">
    <source>
        <dbReference type="EMBL" id="MBY06497.1"/>
    </source>
</evidence>
<dbReference type="AlphaFoldDB" id="A0A2R5LAW6"/>
<reference evidence="4" key="1">
    <citation type="submission" date="2018-03" db="EMBL/GenBank/DDBJ databases">
        <title>The relapsing fever spirochete Borrelia turicatae persists in the highly oxidative environment of its soft-bodied tick vector.</title>
        <authorList>
            <person name="Bourret T.J."/>
            <person name="Boyle W.K."/>
            <person name="Valenzuela J.G."/>
            <person name="Oliveira F."/>
            <person name="Lopez J.E."/>
        </authorList>
    </citation>
    <scope>NUCLEOTIDE SEQUENCE</scope>
    <source>
        <strain evidence="4">Kansas strain/isolate</strain>
        <tissue evidence="4">Salivary glands</tissue>
    </source>
</reference>
<organism evidence="4">
    <name type="scientific">Ornithodoros turicata</name>
    <dbReference type="NCBI Taxonomy" id="34597"/>
    <lineage>
        <taxon>Eukaryota</taxon>
        <taxon>Metazoa</taxon>
        <taxon>Ecdysozoa</taxon>
        <taxon>Arthropoda</taxon>
        <taxon>Chelicerata</taxon>
        <taxon>Arachnida</taxon>
        <taxon>Acari</taxon>
        <taxon>Parasitiformes</taxon>
        <taxon>Ixodida</taxon>
        <taxon>Ixodoidea</taxon>
        <taxon>Argasidae</taxon>
        <taxon>Ornithodorinae</taxon>
        <taxon>Ornithodoros</taxon>
    </lineage>
</organism>
<accession>A0A2R5LAW6</accession>
<evidence type="ECO:0000256" key="1">
    <source>
        <dbReference type="ARBA" id="ARBA00008645"/>
    </source>
</evidence>
<dbReference type="Gene3D" id="3.40.50.1820">
    <property type="entry name" value="alpha/beta hydrolase"/>
    <property type="match status" value="1"/>
</dbReference>
<name>A0A2R5LAW6_9ACAR</name>
<protein>
    <recommendedName>
        <fullName evidence="3">AB hydrolase-1 domain-containing protein</fullName>
    </recommendedName>
</protein>
<dbReference type="ESTHER" id="9acar-a0a2r5law6">
    <property type="family name" value="SERHL"/>
</dbReference>
<evidence type="ECO:0000259" key="3">
    <source>
        <dbReference type="Pfam" id="PF00561"/>
    </source>
</evidence>
<dbReference type="GO" id="GO:0016020">
    <property type="term" value="C:membrane"/>
    <property type="evidence" value="ECO:0007669"/>
    <property type="project" value="TreeGrafter"/>
</dbReference>
<proteinExistence type="inferred from homology"/>
<dbReference type="PANTHER" id="PTHR43798:SF14">
    <property type="entry name" value="SERINE HYDROLASE-LIKE PROTEIN DDB_G0286239"/>
    <property type="match status" value="1"/>
</dbReference>
<dbReference type="InterPro" id="IPR029058">
    <property type="entry name" value="AB_hydrolase_fold"/>
</dbReference>
<feature type="domain" description="AB hydrolase-1" evidence="3">
    <location>
        <begin position="28"/>
        <end position="126"/>
    </location>
</feature>
<dbReference type="EMBL" id="GGLE01002371">
    <property type="protein sequence ID" value="MBY06497.1"/>
    <property type="molecule type" value="Transcribed_RNA"/>
</dbReference>
<comment type="similarity">
    <text evidence="1">Belongs to the AB hydrolase superfamily.</text>
</comment>
<dbReference type="Pfam" id="PF00561">
    <property type="entry name" value="Abhydrolase_1"/>
    <property type="match status" value="1"/>
</dbReference>
<dbReference type="InterPro" id="IPR050266">
    <property type="entry name" value="AB_hydrolase_sf"/>
</dbReference>
<dbReference type="InterPro" id="IPR000073">
    <property type="entry name" value="AB_hydrolase_1"/>
</dbReference>
<dbReference type="PANTHER" id="PTHR43798">
    <property type="entry name" value="MONOACYLGLYCEROL LIPASE"/>
    <property type="match status" value="1"/>
</dbReference>
<keyword evidence="2" id="KW-0378">Hydrolase</keyword>
<evidence type="ECO:0000256" key="2">
    <source>
        <dbReference type="ARBA" id="ARBA00022801"/>
    </source>
</evidence>